<reference evidence="2" key="1">
    <citation type="submission" date="2020-10" db="EMBL/GenBank/DDBJ databases">
        <authorList>
            <person name="Gilroy R."/>
        </authorList>
    </citation>
    <scope>NUCLEOTIDE SEQUENCE</scope>
    <source>
        <strain evidence="2">ChiGjej1B1-1684</strain>
    </source>
</reference>
<keyword evidence="1" id="KW-0472">Membrane</keyword>
<dbReference type="Pfam" id="PF04304">
    <property type="entry name" value="DUF454"/>
    <property type="match status" value="1"/>
</dbReference>
<name>A0A9D1LY10_9FIRM</name>
<evidence type="ECO:0000256" key="1">
    <source>
        <dbReference type="SAM" id="Phobius"/>
    </source>
</evidence>
<accession>A0A9D1LY10</accession>
<feature type="transmembrane region" description="Helical" evidence="1">
    <location>
        <begin position="100"/>
        <end position="119"/>
    </location>
</feature>
<evidence type="ECO:0000313" key="2">
    <source>
        <dbReference type="EMBL" id="HIU50188.1"/>
    </source>
</evidence>
<sequence length="201" mass="22503">MKIRKALYVVLGCIGVGLGAVGAVLPLLPAFPFLLLAAVCFAKSSDRLHNWFTSTKLYKNNLESFVRGKGMTWKTKIRIMTIVTITMSVGFIMMSRVPVGRIILACVWVFHIFYFIFGIKTLKADGKDSLCMRILKVEGMKCENCALRLECAYNKNEGMVAKADYPTKTVKVFLKNPEETQRLESIAADMGYKAKLLKETA</sequence>
<dbReference type="SUPFAM" id="SSF55008">
    <property type="entry name" value="HMA, heavy metal-associated domain"/>
    <property type="match status" value="1"/>
</dbReference>
<feature type="transmembrane region" description="Helical" evidence="1">
    <location>
        <begin position="6"/>
        <end position="39"/>
    </location>
</feature>
<protein>
    <submittedName>
        <fullName evidence="2">DUF454 family protein</fullName>
    </submittedName>
</protein>
<evidence type="ECO:0000313" key="3">
    <source>
        <dbReference type="Proteomes" id="UP000824118"/>
    </source>
</evidence>
<proteinExistence type="predicted"/>
<dbReference type="Proteomes" id="UP000824118">
    <property type="component" value="Unassembled WGS sequence"/>
</dbReference>
<dbReference type="PANTHER" id="PTHR35813">
    <property type="entry name" value="INNER MEMBRANE PROTEIN YBAN"/>
    <property type="match status" value="1"/>
</dbReference>
<dbReference type="PANTHER" id="PTHR35813:SF1">
    <property type="entry name" value="INNER MEMBRANE PROTEIN YBAN"/>
    <property type="match status" value="1"/>
</dbReference>
<keyword evidence="1" id="KW-1133">Transmembrane helix</keyword>
<dbReference type="EMBL" id="DVNG01000058">
    <property type="protein sequence ID" value="HIU50188.1"/>
    <property type="molecule type" value="Genomic_DNA"/>
</dbReference>
<dbReference type="AlphaFoldDB" id="A0A9D1LY10"/>
<organism evidence="2 3">
    <name type="scientific">Candidatus Limousia pullorum</name>
    <dbReference type="NCBI Taxonomy" id="2840860"/>
    <lineage>
        <taxon>Bacteria</taxon>
        <taxon>Bacillati</taxon>
        <taxon>Bacillota</taxon>
        <taxon>Clostridia</taxon>
        <taxon>Eubacteriales</taxon>
        <taxon>Oscillospiraceae</taxon>
        <taxon>Oscillospiraceae incertae sedis</taxon>
        <taxon>Candidatus Limousia</taxon>
    </lineage>
</organism>
<dbReference type="InterPro" id="IPR006121">
    <property type="entry name" value="HMA_dom"/>
</dbReference>
<dbReference type="InterPro" id="IPR036163">
    <property type="entry name" value="HMA_dom_sf"/>
</dbReference>
<dbReference type="Gene3D" id="3.30.70.100">
    <property type="match status" value="1"/>
</dbReference>
<dbReference type="CDD" id="cd00371">
    <property type="entry name" value="HMA"/>
    <property type="match status" value="1"/>
</dbReference>
<comment type="caution">
    <text evidence="2">The sequence shown here is derived from an EMBL/GenBank/DDBJ whole genome shotgun (WGS) entry which is preliminary data.</text>
</comment>
<reference evidence="2" key="2">
    <citation type="journal article" date="2021" name="PeerJ">
        <title>Extensive microbial diversity within the chicken gut microbiome revealed by metagenomics and culture.</title>
        <authorList>
            <person name="Gilroy R."/>
            <person name="Ravi A."/>
            <person name="Getino M."/>
            <person name="Pursley I."/>
            <person name="Horton D.L."/>
            <person name="Alikhan N.F."/>
            <person name="Baker D."/>
            <person name="Gharbi K."/>
            <person name="Hall N."/>
            <person name="Watson M."/>
            <person name="Adriaenssens E.M."/>
            <person name="Foster-Nyarko E."/>
            <person name="Jarju S."/>
            <person name="Secka A."/>
            <person name="Antonio M."/>
            <person name="Oren A."/>
            <person name="Chaudhuri R.R."/>
            <person name="La Ragione R."/>
            <person name="Hildebrand F."/>
            <person name="Pallen M.J."/>
        </authorList>
    </citation>
    <scope>NUCLEOTIDE SEQUENCE</scope>
    <source>
        <strain evidence="2">ChiGjej1B1-1684</strain>
    </source>
</reference>
<keyword evidence="1" id="KW-0812">Transmembrane</keyword>
<dbReference type="GO" id="GO:0046872">
    <property type="term" value="F:metal ion binding"/>
    <property type="evidence" value="ECO:0007669"/>
    <property type="project" value="InterPro"/>
</dbReference>
<dbReference type="InterPro" id="IPR007401">
    <property type="entry name" value="DUF454"/>
</dbReference>
<dbReference type="GO" id="GO:0005886">
    <property type="term" value="C:plasma membrane"/>
    <property type="evidence" value="ECO:0007669"/>
    <property type="project" value="TreeGrafter"/>
</dbReference>
<gene>
    <name evidence="2" type="ORF">IAD22_04160</name>
</gene>